<feature type="transmembrane region" description="Helical" evidence="8">
    <location>
        <begin position="93"/>
        <end position="113"/>
    </location>
</feature>
<gene>
    <name evidence="10" type="ORF">H8R02_09530</name>
</gene>
<organism evidence="10 11">
    <name type="scientific">Ramlibacter albus</name>
    <dbReference type="NCBI Taxonomy" id="2079448"/>
    <lineage>
        <taxon>Bacteria</taxon>
        <taxon>Pseudomonadati</taxon>
        <taxon>Pseudomonadota</taxon>
        <taxon>Betaproteobacteria</taxon>
        <taxon>Burkholderiales</taxon>
        <taxon>Comamonadaceae</taxon>
        <taxon>Ramlibacter</taxon>
    </lineage>
</organism>
<keyword evidence="3" id="KW-1003">Cell membrane</keyword>
<dbReference type="Pfam" id="PF00510">
    <property type="entry name" value="COX3"/>
    <property type="match status" value="1"/>
</dbReference>
<keyword evidence="11" id="KW-1185">Reference proteome</keyword>
<evidence type="ECO:0000256" key="4">
    <source>
        <dbReference type="ARBA" id="ARBA00022692"/>
    </source>
</evidence>
<dbReference type="InterPro" id="IPR035973">
    <property type="entry name" value="Cyt_c_oxidase_su3-like_sf"/>
</dbReference>
<dbReference type="Proteomes" id="UP000596827">
    <property type="component" value="Unassembled WGS sequence"/>
</dbReference>
<dbReference type="EMBL" id="JACORU010000003">
    <property type="protein sequence ID" value="MBC5764689.1"/>
    <property type="molecule type" value="Genomic_DNA"/>
</dbReference>
<keyword evidence="6 8" id="KW-0472">Membrane</keyword>
<comment type="similarity">
    <text evidence="2 7">Belongs to the cytochrome c oxidase subunit 3 family.</text>
</comment>
<evidence type="ECO:0000256" key="5">
    <source>
        <dbReference type="ARBA" id="ARBA00022989"/>
    </source>
</evidence>
<dbReference type="GO" id="GO:0004129">
    <property type="term" value="F:cytochrome-c oxidase activity"/>
    <property type="evidence" value="ECO:0007669"/>
    <property type="project" value="InterPro"/>
</dbReference>
<dbReference type="PANTHER" id="PTHR11403:SF2">
    <property type="entry name" value="CYTOCHROME BO(3) UBIQUINOL OXIDASE SUBUNIT 3"/>
    <property type="match status" value="1"/>
</dbReference>
<reference evidence="10" key="1">
    <citation type="submission" date="2020-08" db="EMBL/GenBank/DDBJ databases">
        <title>Ramlibacter sp. GTP1 16S ribosomal RNA gene genome sequencing and assembly.</title>
        <authorList>
            <person name="Kang M."/>
        </authorList>
    </citation>
    <scope>NUCLEOTIDE SEQUENCE</scope>
    <source>
        <strain evidence="10">GTP1</strain>
    </source>
</reference>
<dbReference type="AlphaFoldDB" id="A0A923S1Q9"/>
<evidence type="ECO:0000256" key="8">
    <source>
        <dbReference type="SAM" id="Phobius"/>
    </source>
</evidence>
<feature type="transmembrane region" description="Helical" evidence="8">
    <location>
        <begin position="61"/>
        <end position="81"/>
    </location>
</feature>
<keyword evidence="5 8" id="KW-1133">Transmembrane helix</keyword>
<dbReference type="PANTHER" id="PTHR11403">
    <property type="entry name" value="CYTOCHROME C OXIDASE SUBUNIT III"/>
    <property type="match status" value="1"/>
</dbReference>
<evidence type="ECO:0000256" key="1">
    <source>
        <dbReference type="ARBA" id="ARBA00004651"/>
    </source>
</evidence>
<proteinExistence type="inferred from homology"/>
<feature type="domain" description="Heme-copper oxidase subunit III family profile" evidence="9">
    <location>
        <begin position="22"/>
        <end position="195"/>
    </location>
</feature>
<evidence type="ECO:0000256" key="3">
    <source>
        <dbReference type="ARBA" id="ARBA00022475"/>
    </source>
</evidence>
<dbReference type="PROSITE" id="PS50253">
    <property type="entry name" value="COX3"/>
    <property type="match status" value="1"/>
</dbReference>
<protein>
    <submittedName>
        <fullName evidence="10">Cytochrome c oxidase subunit 3</fullName>
    </submittedName>
</protein>
<evidence type="ECO:0000313" key="10">
    <source>
        <dbReference type="EMBL" id="MBC5764689.1"/>
    </source>
</evidence>
<dbReference type="SUPFAM" id="SSF81452">
    <property type="entry name" value="Cytochrome c oxidase subunit III-like"/>
    <property type="match status" value="1"/>
</dbReference>
<feature type="transmembrane region" description="Helical" evidence="8">
    <location>
        <begin position="174"/>
        <end position="194"/>
    </location>
</feature>
<comment type="subcellular location">
    <subcellularLocation>
        <location evidence="1 7">Cell membrane</location>
        <topology evidence="1 7">Multi-pass membrane protein</topology>
    </subcellularLocation>
</comment>
<comment type="caution">
    <text evidence="10">The sequence shown here is derived from an EMBL/GenBank/DDBJ whole genome shotgun (WGS) entry which is preliminary data.</text>
</comment>
<dbReference type="Gene3D" id="1.20.120.80">
    <property type="entry name" value="Cytochrome c oxidase, subunit III, four-helix bundle"/>
    <property type="match status" value="1"/>
</dbReference>
<keyword evidence="4 7" id="KW-0812">Transmembrane</keyword>
<evidence type="ECO:0000313" key="11">
    <source>
        <dbReference type="Proteomes" id="UP000596827"/>
    </source>
</evidence>
<dbReference type="RefSeq" id="WP_187081170.1">
    <property type="nucleotide sequence ID" value="NZ_JACORU010000003.1"/>
</dbReference>
<evidence type="ECO:0000256" key="6">
    <source>
        <dbReference type="ARBA" id="ARBA00023136"/>
    </source>
</evidence>
<name>A0A923S1Q9_9BURK</name>
<dbReference type="GO" id="GO:0019646">
    <property type="term" value="P:aerobic electron transport chain"/>
    <property type="evidence" value="ECO:0007669"/>
    <property type="project" value="InterPro"/>
</dbReference>
<dbReference type="InterPro" id="IPR013833">
    <property type="entry name" value="Cyt_c_oxidase_su3_a-hlx"/>
</dbReference>
<evidence type="ECO:0000256" key="2">
    <source>
        <dbReference type="ARBA" id="ARBA00010581"/>
    </source>
</evidence>
<dbReference type="GO" id="GO:0005886">
    <property type="term" value="C:plasma membrane"/>
    <property type="evidence" value="ECO:0007669"/>
    <property type="project" value="UniProtKB-SubCell"/>
</dbReference>
<dbReference type="InterPro" id="IPR000298">
    <property type="entry name" value="Cyt_c_oxidase-like_su3"/>
</dbReference>
<accession>A0A923S1Q9</accession>
<sequence length="197" mass="22319">MNSKDVRELPSYRFSHHALTWWGTMGVIAIEGTVFALAVMAYYYLRSHSNTWPMSMKPPELLWGTLNTVVLVASGVPNHLAKKAAEAHDIHGVRLWLGVSLLFGLAFIVVRCFEFAALNCRWDSNAYGSIVWVLLGLHTTHLVTDVYDSAVLYGLFFTDKLDGKRFVDVSENAVYWYFVLAAWLPIYFTIYFGARAV</sequence>
<evidence type="ECO:0000259" key="9">
    <source>
        <dbReference type="PROSITE" id="PS50253"/>
    </source>
</evidence>
<feature type="transmembrane region" description="Helical" evidence="8">
    <location>
        <begin position="20"/>
        <end position="45"/>
    </location>
</feature>
<dbReference type="InterPro" id="IPR024791">
    <property type="entry name" value="Cyt_c/ubiquinol_Oxase_su3"/>
</dbReference>
<evidence type="ECO:0000256" key="7">
    <source>
        <dbReference type="RuleBase" id="RU003376"/>
    </source>
</evidence>
<feature type="transmembrane region" description="Helical" evidence="8">
    <location>
        <begin position="125"/>
        <end position="143"/>
    </location>
</feature>